<dbReference type="SUPFAM" id="SSF58100">
    <property type="entry name" value="Bacterial hemolysins"/>
    <property type="match status" value="1"/>
</dbReference>
<keyword evidence="3" id="KW-1185">Reference proteome</keyword>
<protein>
    <submittedName>
        <fullName evidence="2">Uncharacterized protein</fullName>
    </submittedName>
</protein>
<evidence type="ECO:0000313" key="3">
    <source>
        <dbReference type="Proteomes" id="UP001140091"/>
    </source>
</evidence>
<feature type="non-terminal residue" evidence="2">
    <location>
        <position position="1"/>
    </location>
</feature>
<dbReference type="EMBL" id="JANBPK010001659">
    <property type="protein sequence ID" value="KAJ2921167.1"/>
    <property type="molecule type" value="Genomic_DNA"/>
</dbReference>
<evidence type="ECO:0000313" key="2">
    <source>
        <dbReference type="EMBL" id="KAJ2921167.1"/>
    </source>
</evidence>
<dbReference type="AlphaFoldDB" id="A0A9W8IRK5"/>
<comment type="caution">
    <text evidence="2">The sequence shown here is derived from an EMBL/GenBank/DDBJ whole genome shotgun (WGS) entry which is preliminary data.</text>
</comment>
<proteinExistence type="predicted"/>
<feature type="coiled-coil region" evidence="1">
    <location>
        <begin position="273"/>
        <end position="300"/>
    </location>
</feature>
<reference evidence="2" key="1">
    <citation type="submission" date="2022-06" db="EMBL/GenBank/DDBJ databases">
        <title>Genome Sequence of Candolleomyces eurysporus.</title>
        <authorList>
            <person name="Buettner E."/>
        </authorList>
    </citation>
    <scope>NUCLEOTIDE SEQUENCE</scope>
    <source>
        <strain evidence="2">VTCC 930004</strain>
    </source>
</reference>
<sequence>MASSLEEQDYPPIELSSLKNDAVNNGKLDVTKVVVGAFQGTAGQKIVDEISDLANTTNKLDTSFERAYRLLLKIDCHKYTREDGSIVEYASTWRQYHETFRQLITESKNIASTGKCYAERYAHEVPEKLEKLCQIIQDPRTEMESFEETRKRANKTMQLIEASINVLLKDMADTEKRATELGAKFSELLNAVKILSEELERDVDCLTTTVDIDVTIKTAEEHIRSVQTKLDKLKAQVSTLFGVAAVSFTIGGGIGWVAGARCASGLLPAARVVQASKNELRTAKENLEVLGRKRDALAQSKTDVNAIQQEVHTIATQLGMIMRIWSSIQSDAVQLKGWLRGCLNPDVPVEDVARDLSEMKIGLVYDILCQVLQTYATEVNVSTLKPVNT</sequence>
<accession>A0A9W8IRK5</accession>
<dbReference type="OrthoDB" id="2935817at2759"/>
<name>A0A9W8IRK5_9AGAR</name>
<keyword evidence="1" id="KW-0175">Coiled coil</keyword>
<dbReference type="Proteomes" id="UP001140091">
    <property type="component" value="Unassembled WGS sequence"/>
</dbReference>
<gene>
    <name evidence="2" type="ORF">H1R20_g15926</name>
</gene>
<dbReference type="Gene3D" id="1.20.1170.10">
    <property type="match status" value="1"/>
</dbReference>
<organism evidence="2 3">
    <name type="scientific">Candolleomyces eurysporus</name>
    <dbReference type="NCBI Taxonomy" id="2828524"/>
    <lineage>
        <taxon>Eukaryota</taxon>
        <taxon>Fungi</taxon>
        <taxon>Dikarya</taxon>
        <taxon>Basidiomycota</taxon>
        <taxon>Agaricomycotina</taxon>
        <taxon>Agaricomycetes</taxon>
        <taxon>Agaricomycetidae</taxon>
        <taxon>Agaricales</taxon>
        <taxon>Agaricineae</taxon>
        <taxon>Psathyrellaceae</taxon>
        <taxon>Candolleomyces</taxon>
    </lineage>
</organism>
<evidence type="ECO:0000256" key="1">
    <source>
        <dbReference type="SAM" id="Coils"/>
    </source>
</evidence>